<evidence type="ECO:0000313" key="2">
    <source>
        <dbReference type="Proteomes" id="UP000250123"/>
    </source>
</evidence>
<sequence>MIIHEKFKETAMRLGMSNDVIDRLCVTHIEVESVNCDYETLTLKSGVEAEMVRVHYVIRKEMIYEYAFESGNAEGS</sequence>
<dbReference type="AlphaFoldDB" id="A0A330LVQ9"/>
<gene>
    <name evidence="1" type="ORF">SHEWBE_0151</name>
</gene>
<proteinExistence type="predicted"/>
<organism evidence="1 2">
    <name type="scientific">Shewanella benthica</name>
    <dbReference type="NCBI Taxonomy" id="43661"/>
    <lineage>
        <taxon>Bacteria</taxon>
        <taxon>Pseudomonadati</taxon>
        <taxon>Pseudomonadota</taxon>
        <taxon>Gammaproteobacteria</taxon>
        <taxon>Alteromonadales</taxon>
        <taxon>Shewanellaceae</taxon>
        <taxon>Shewanella</taxon>
    </lineage>
</organism>
<dbReference type="EMBL" id="LS483452">
    <property type="protein sequence ID" value="SQH74152.1"/>
    <property type="molecule type" value="Genomic_DNA"/>
</dbReference>
<reference evidence="2" key="1">
    <citation type="submission" date="2018-06" db="EMBL/GenBank/DDBJ databases">
        <authorList>
            <person name="Cea G.-C."/>
            <person name="William W."/>
        </authorList>
    </citation>
    <scope>NUCLEOTIDE SEQUENCE [LARGE SCALE GENOMIC DNA]</scope>
    <source>
        <strain evidence="2">DB21MT-2</strain>
    </source>
</reference>
<protein>
    <submittedName>
        <fullName evidence="1">Uncharacterized protein</fullName>
    </submittedName>
</protein>
<dbReference type="KEGG" id="sbk:SHEWBE_0151"/>
<accession>A0A330LVQ9</accession>
<name>A0A330LVQ9_9GAMM</name>
<evidence type="ECO:0000313" key="1">
    <source>
        <dbReference type="EMBL" id="SQH74152.1"/>
    </source>
</evidence>
<dbReference type="Proteomes" id="UP000250123">
    <property type="component" value="Chromosome SHEWBE"/>
</dbReference>